<keyword evidence="3" id="KW-1185">Reference proteome</keyword>
<dbReference type="AlphaFoldDB" id="J3PFZ6"/>
<evidence type="ECO:0000313" key="2">
    <source>
        <dbReference type="EnsemblFungi" id="EJT70248"/>
    </source>
</evidence>
<dbReference type="EnsemblFungi" id="EJT70248">
    <property type="protein sequence ID" value="EJT70248"/>
    <property type="gene ID" value="GGTG_12421"/>
</dbReference>
<gene>
    <name evidence="2" type="primary">20352879</name>
    <name evidence="1" type="ORF">GGTG_12421</name>
</gene>
<organism evidence="1">
    <name type="scientific">Gaeumannomyces tritici (strain R3-111a-1)</name>
    <name type="common">Wheat and barley take-all root rot fungus</name>
    <name type="synonym">Gaeumannomyces graminis var. tritici</name>
    <dbReference type="NCBI Taxonomy" id="644352"/>
    <lineage>
        <taxon>Eukaryota</taxon>
        <taxon>Fungi</taxon>
        <taxon>Dikarya</taxon>
        <taxon>Ascomycota</taxon>
        <taxon>Pezizomycotina</taxon>
        <taxon>Sordariomycetes</taxon>
        <taxon>Sordariomycetidae</taxon>
        <taxon>Magnaporthales</taxon>
        <taxon>Magnaporthaceae</taxon>
        <taxon>Gaeumannomyces</taxon>
    </lineage>
</organism>
<dbReference type="VEuPathDB" id="FungiDB:GGTG_12421"/>
<reference evidence="2" key="5">
    <citation type="submission" date="2018-04" db="UniProtKB">
        <authorList>
            <consortium name="EnsemblFungi"/>
        </authorList>
    </citation>
    <scope>IDENTIFICATION</scope>
    <source>
        <strain evidence="2">R3-111a-1</strain>
    </source>
</reference>
<reference evidence="1" key="2">
    <citation type="submission" date="2010-07" db="EMBL/GenBank/DDBJ databases">
        <authorList>
            <consortium name="The Broad Institute Genome Sequencing Platform"/>
            <consortium name="Broad Institute Genome Sequencing Center for Infectious Disease"/>
            <person name="Ma L.-J."/>
            <person name="Dead R."/>
            <person name="Young S."/>
            <person name="Zeng Q."/>
            <person name="Koehrsen M."/>
            <person name="Alvarado L."/>
            <person name="Berlin A."/>
            <person name="Chapman S.B."/>
            <person name="Chen Z."/>
            <person name="Freedman E."/>
            <person name="Gellesch M."/>
            <person name="Goldberg J."/>
            <person name="Griggs A."/>
            <person name="Gujja S."/>
            <person name="Heilman E.R."/>
            <person name="Heiman D."/>
            <person name="Hepburn T."/>
            <person name="Howarth C."/>
            <person name="Jen D."/>
            <person name="Larson L."/>
            <person name="Mehta T."/>
            <person name="Neiman D."/>
            <person name="Pearson M."/>
            <person name="Roberts A."/>
            <person name="Saif S."/>
            <person name="Shea T."/>
            <person name="Shenoy N."/>
            <person name="Sisk P."/>
            <person name="Stolte C."/>
            <person name="Sykes S."/>
            <person name="Walk T."/>
            <person name="White J."/>
            <person name="Yandava C."/>
            <person name="Haas B."/>
            <person name="Nusbaum C."/>
            <person name="Birren B."/>
        </authorList>
    </citation>
    <scope>NUCLEOTIDE SEQUENCE</scope>
    <source>
        <strain evidence="1">R3-111a-1</strain>
    </source>
</reference>
<protein>
    <submittedName>
        <fullName evidence="1 2">Uncharacterized protein</fullName>
    </submittedName>
</protein>
<reference evidence="3" key="1">
    <citation type="submission" date="2010-07" db="EMBL/GenBank/DDBJ databases">
        <title>The genome sequence of Gaeumannomyces graminis var. tritici strain R3-111a-1.</title>
        <authorList>
            <consortium name="The Broad Institute Genome Sequencing Platform"/>
            <person name="Ma L.-J."/>
            <person name="Dead R."/>
            <person name="Young S."/>
            <person name="Zeng Q."/>
            <person name="Koehrsen M."/>
            <person name="Alvarado L."/>
            <person name="Berlin A."/>
            <person name="Chapman S.B."/>
            <person name="Chen Z."/>
            <person name="Freedman E."/>
            <person name="Gellesch M."/>
            <person name="Goldberg J."/>
            <person name="Griggs A."/>
            <person name="Gujja S."/>
            <person name="Heilman E.R."/>
            <person name="Heiman D."/>
            <person name="Hepburn T."/>
            <person name="Howarth C."/>
            <person name="Jen D."/>
            <person name="Larson L."/>
            <person name="Mehta T."/>
            <person name="Neiman D."/>
            <person name="Pearson M."/>
            <person name="Roberts A."/>
            <person name="Saif S."/>
            <person name="Shea T."/>
            <person name="Shenoy N."/>
            <person name="Sisk P."/>
            <person name="Stolte C."/>
            <person name="Sykes S."/>
            <person name="Walk T."/>
            <person name="White J."/>
            <person name="Yandava C."/>
            <person name="Haas B."/>
            <person name="Nusbaum C."/>
            <person name="Birren B."/>
        </authorList>
    </citation>
    <scope>NUCLEOTIDE SEQUENCE [LARGE SCALE GENOMIC DNA]</scope>
    <source>
        <strain evidence="3">R3-111a-1</strain>
    </source>
</reference>
<dbReference type="EMBL" id="GL385402">
    <property type="protein sequence ID" value="EJT70248.1"/>
    <property type="molecule type" value="Genomic_DNA"/>
</dbReference>
<name>J3PFZ6_GAET3</name>
<dbReference type="RefSeq" id="XP_009228582.1">
    <property type="nucleotide sequence ID" value="XM_009230318.1"/>
</dbReference>
<dbReference type="Proteomes" id="UP000006039">
    <property type="component" value="Unassembled WGS sequence"/>
</dbReference>
<evidence type="ECO:0000313" key="3">
    <source>
        <dbReference type="Proteomes" id="UP000006039"/>
    </source>
</evidence>
<reference evidence="2" key="4">
    <citation type="journal article" date="2015" name="G3 (Bethesda)">
        <title>Genome sequences of three phytopathogenic species of the Magnaporthaceae family of fungi.</title>
        <authorList>
            <person name="Okagaki L.H."/>
            <person name="Nunes C.C."/>
            <person name="Sailsbery J."/>
            <person name="Clay B."/>
            <person name="Brown D."/>
            <person name="John T."/>
            <person name="Oh Y."/>
            <person name="Young N."/>
            <person name="Fitzgerald M."/>
            <person name="Haas B.J."/>
            <person name="Zeng Q."/>
            <person name="Young S."/>
            <person name="Adiconis X."/>
            <person name="Fan L."/>
            <person name="Levin J.Z."/>
            <person name="Mitchell T.K."/>
            <person name="Okubara P.A."/>
            <person name="Farman M.L."/>
            <person name="Kohn L.M."/>
            <person name="Birren B."/>
            <person name="Ma L.-J."/>
            <person name="Dean R.A."/>
        </authorList>
    </citation>
    <scope>NUCLEOTIDE SEQUENCE</scope>
    <source>
        <strain evidence="2">R3-111a-1</strain>
    </source>
</reference>
<reference evidence="1" key="3">
    <citation type="submission" date="2010-09" db="EMBL/GenBank/DDBJ databases">
        <title>Annotation of Gaeumannomyces graminis var. tritici R3-111a-1.</title>
        <authorList>
            <consortium name="The Broad Institute Genome Sequencing Platform"/>
            <person name="Ma L.-J."/>
            <person name="Dead R."/>
            <person name="Young S.K."/>
            <person name="Zeng Q."/>
            <person name="Gargeya S."/>
            <person name="Fitzgerald M."/>
            <person name="Haas B."/>
            <person name="Abouelleil A."/>
            <person name="Alvarado L."/>
            <person name="Arachchi H.M."/>
            <person name="Berlin A."/>
            <person name="Brown A."/>
            <person name="Chapman S.B."/>
            <person name="Chen Z."/>
            <person name="Dunbar C."/>
            <person name="Freedman E."/>
            <person name="Gearin G."/>
            <person name="Gellesch M."/>
            <person name="Goldberg J."/>
            <person name="Griggs A."/>
            <person name="Gujja S."/>
            <person name="Heiman D."/>
            <person name="Howarth C."/>
            <person name="Larson L."/>
            <person name="Lui A."/>
            <person name="MacDonald P.J.P."/>
            <person name="Mehta T."/>
            <person name="Montmayeur A."/>
            <person name="Murphy C."/>
            <person name="Neiman D."/>
            <person name="Pearson M."/>
            <person name="Priest M."/>
            <person name="Roberts A."/>
            <person name="Saif S."/>
            <person name="Shea T."/>
            <person name="Shenoy N."/>
            <person name="Sisk P."/>
            <person name="Stolte C."/>
            <person name="Sykes S."/>
            <person name="Yandava C."/>
            <person name="Wortman J."/>
            <person name="Nusbaum C."/>
            <person name="Birren B."/>
        </authorList>
    </citation>
    <scope>NUCLEOTIDE SEQUENCE</scope>
    <source>
        <strain evidence="1">R3-111a-1</strain>
    </source>
</reference>
<dbReference type="GeneID" id="20352879"/>
<sequence>MHCSRFVWKVLGTRLVQSEFLPRPRPNTSKFRGAPHVYRLGTCSTVHRHRVYRQKAVI</sequence>
<accession>J3PFZ6</accession>
<proteinExistence type="predicted"/>
<dbReference type="HOGENOM" id="CLU_2979222_0_0_1"/>
<evidence type="ECO:0000313" key="1">
    <source>
        <dbReference type="EMBL" id="EJT70248.1"/>
    </source>
</evidence>